<dbReference type="PROSITE" id="PS00933">
    <property type="entry name" value="FGGY_KINASES_1"/>
    <property type="match status" value="1"/>
</dbReference>
<dbReference type="GO" id="GO:0005524">
    <property type="term" value="F:ATP binding"/>
    <property type="evidence" value="ECO:0007669"/>
    <property type="project" value="UniProtKB-UniRule"/>
</dbReference>
<dbReference type="EC" id="2.7.1.30" evidence="11"/>
<dbReference type="PANTHER" id="PTHR10196:SF69">
    <property type="entry name" value="GLYCEROL KINASE"/>
    <property type="match status" value="1"/>
</dbReference>
<feature type="binding site" evidence="11">
    <location>
        <position position="265"/>
    </location>
    <ligand>
        <name>ATP</name>
        <dbReference type="ChEBI" id="CHEBI:30616"/>
    </ligand>
</feature>
<feature type="binding site" evidence="11">
    <location>
        <position position="12"/>
    </location>
    <ligand>
        <name>ATP</name>
        <dbReference type="ChEBI" id="CHEBI:30616"/>
    </ligand>
</feature>
<feature type="binding site" evidence="11">
    <location>
        <position position="308"/>
    </location>
    <ligand>
        <name>ADP</name>
        <dbReference type="ChEBI" id="CHEBI:456216"/>
    </ligand>
</feature>
<keyword evidence="7 11" id="KW-0067">ATP-binding</keyword>
<feature type="domain" description="Carbohydrate kinase FGGY C-terminal" evidence="14">
    <location>
        <begin position="260"/>
        <end position="448"/>
    </location>
</feature>
<evidence type="ECO:0000256" key="10">
    <source>
        <dbReference type="ARBA" id="ARBA00063665"/>
    </source>
</evidence>
<feature type="binding site" evidence="11">
    <location>
        <position position="83"/>
    </location>
    <ligand>
        <name>glycerol</name>
        <dbReference type="ChEBI" id="CHEBI:17754"/>
    </ligand>
</feature>
<dbReference type="GO" id="GO:0019563">
    <property type="term" value="P:glycerol catabolic process"/>
    <property type="evidence" value="ECO:0007669"/>
    <property type="project" value="UniProtKB-UniRule"/>
</dbReference>
<dbReference type="UniPathway" id="UPA00618">
    <property type="reaction ID" value="UER00672"/>
</dbReference>
<evidence type="ECO:0000256" key="6">
    <source>
        <dbReference type="ARBA" id="ARBA00022798"/>
    </source>
</evidence>
<feature type="binding site" evidence="11">
    <location>
        <position position="14"/>
    </location>
    <ligand>
        <name>ATP</name>
        <dbReference type="ChEBI" id="CHEBI:30616"/>
    </ligand>
</feature>
<feature type="binding site" evidence="11">
    <location>
        <position position="13"/>
    </location>
    <ligand>
        <name>ATP</name>
        <dbReference type="ChEBI" id="CHEBI:30616"/>
    </ligand>
</feature>
<comment type="function">
    <text evidence="9 11">Key enzyme in the regulation of glycerol uptake and metabolism. Catalyzes the phosphorylation of glycerol to yield sn-glycerol 3-phosphate.</text>
</comment>
<feature type="binding site" evidence="11">
    <location>
        <position position="134"/>
    </location>
    <ligand>
        <name>glycerol</name>
        <dbReference type="ChEBI" id="CHEBI:17754"/>
    </ligand>
</feature>
<dbReference type="Pfam" id="PF02782">
    <property type="entry name" value="FGGY_C"/>
    <property type="match status" value="1"/>
</dbReference>
<feature type="binding site" evidence="11">
    <location>
        <position position="409"/>
    </location>
    <ligand>
        <name>ATP</name>
        <dbReference type="ChEBI" id="CHEBI:30616"/>
    </ligand>
</feature>
<evidence type="ECO:0000256" key="2">
    <source>
        <dbReference type="ARBA" id="ARBA00009156"/>
    </source>
</evidence>
<name>E0NN05_9FIRM</name>
<reference evidence="15 16" key="1">
    <citation type="submission" date="2010-07" db="EMBL/GenBank/DDBJ databases">
        <authorList>
            <person name="Muzny D."/>
            <person name="Qin X."/>
            <person name="Deng J."/>
            <person name="Jiang H."/>
            <person name="Liu Y."/>
            <person name="Qu J."/>
            <person name="Song X.-Z."/>
            <person name="Zhang L."/>
            <person name="Thornton R."/>
            <person name="Coyle M."/>
            <person name="Francisco L."/>
            <person name="Jackson L."/>
            <person name="Javaid M."/>
            <person name="Korchina V."/>
            <person name="Kovar C."/>
            <person name="Mata R."/>
            <person name="Mathew T."/>
            <person name="Ngo R."/>
            <person name="Nguyen L."/>
            <person name="Nguyen N."/>
            <person name="Okwuonu G."/>
            <person name="Ongeri F."/>
            <person name="Pham C."/>
            <person name="Simmons D."/>
            <person name="Wilczek-Boney K."/>
            <person name="Hale W."/>
            <person name="Jakkamsetti A."/>
            <person name="Pham P."/>
            <person name="Ruth R."/>
            <person name="San Lucas F."/>
            <person name="Warren J."/>
            <person name="Zhang J."/>
            <person name="Zhao Z."/>
            <person name="Zhou C."/>
            <person name="Zhu D."/>
            <person name="Lee S."/>
            <person name="Bess C."/>
            <person name="Blankenburg K."/>
            <person name="Forbes L."/>
            <person name="Fu Q."/>
            <person name="Gubbala S."/>
            <person name="Hirani K."/>
            <person name="Jayaseelan J.C."/>
            <person name="Lara F."/>
            <person name="Munidasa M."/>
            <person name="Palculict T."/>
            <person name="Patil S."/>
            <person name="Pu L.-L."/>
            <person name="Saada N."/>
            <person name="Tang L."/>
            <person name="Weissenberger G."/>
            <person name="Zhu Y."/>
            <person name="Hemphill L."/>
            <person name="Shang Y."/>
            <person name="Youmans B."/>
            <person name="Ayvaz T."/>
            <person name="Ross M."/>
            <person name="Santibanez J."/>
            <person name="Aqrawi P."/>
            <person name="Gross S."/>
            <person name="Joshi V."/>
            <person name="Fowler G."/>
            <person name="Nazareth L."/>
            <person name="Reid J."/>
            <person name="Worley K."/>
            <person name="Petrosino J."/>
            <person name="Highlander S."/>
            <person name="Gibbs R."/>
        </authorList>
    </citation>
    <scope>NUCLEOTIDE SEQUENCE [LARGE SCALE GENOMIC DNA]</scope>
    <source>
        <strain evidence="15 16">ATCC BAA-1640</strain>
    </source>
</reference>
<evidence type="ECO:0000256" key="9">
    <source>
        <dbReference type="ARBA" id="ARBA00054633"/>
    </source>
</evidence>
<comment type="subunit">
    <text evidence="10 11">Homotetramer and homodimer (in equilibrium).</text>
</comment>
<feature type="binding site" evidence="11">
    <location>
        <position position="409"/>
    </location>
    <ligand>
        <name>ADP</name>
        <dbReference type="ChEBI" id="CHEBI:456216"/>
    </ligand>
</feature>
<dbReference type="STRING" id="862517.HMPREF9225_1544"/>
<dbReference type="Proteomes" id="UP000003280">
    <property type="component" value="Unassembled WGS sequence"/>
</dbReference>
<feature type="binding site" evidence="11">
    <location>
        <position position="12"/>
    </location>
    <ligand>
        <name>ADP</name>
        <dbReference type="ChEBI" id="CHEBI:456216"/>
    </ligand>
</feature>
<dbReference type="SUPFAM" id="SSF53067">
    <property type="entry name" value="Actin-like ATPase domain"/>
    <property type="match status" value="2"/>
</dbReference>
<dbReference type="GO" id="GO:0005829">
    <property type="term" value="C:cytosol"/>
    <property type="evidence" value="ECO:0007669"/>
    <property type="project" value="TreeGrafter"/>
</dbReference>
<protein>
    <recommendedName>
        <fullName evidence="11">Glycerol kinase</fullName>
        <ecNumber evidence="11">2.7.1.30</ecNumber>
    </recommendedName>
    <alternativeName>
        <fullName evidence="11">ATP:glycerol 3-phosphotransferase</fullName>
    </alternativeName>
    <alternativeName>
        <fullName evidence="11">Glycerokinase</fullName>
        <shortName evidence="11">GK</shortName>
    </alternativeName>
</protein>
<comment type="caution">
    <text evidence="15">The sequence shown here is derived from an EMBL/GenBank/DDBJ whole genome shotgun (WGS) entry which is preliminary data.</text>
</comment>
<feature type="binding site" evidence="11">
    <location>
        <position position="413"/>
    </location>
    <ligand>
        <name>ADP</name>
        <dbReference type="ChEBI" id="CHEBI:456216"/>
    </ligand>
</feature>
<feature type="binding site" evidence="11">
    <location>
        <position position="244"/>
    </location>
    <ligand>
        <name>glycerol</name>
        <dbReference type="ChEBI" id="CHEBI:17754"/>
    </ligand>
</feature>
<keyword evidence="3 11" id="KW-0808">Transferase</keyword>
<evidence type="ECO:0000259" key="13">
    <source>
        <dbReference type="Pfam" id="PF00370"/>
    </source>
</evidence>
<dbReference type="FunFam" id="3.30.420.40:FF:000007">
    <property type="entry name" value="Glycerol kinase"/>
    <property type="match status" value="1"/>
</dbReference>
<evidence type="ECO:0000313" key="15">
    <source>
        <dbReference type="EMBL" id="EFM24678.1"/>
    </source>
</evidence>
<dbReference type="EMBL" id="AEEH01000048">
    <property type="protein sequence ID" value="EFM24678.1"/>
    <property type="molecule type" value="Genomic_DNA"/>
</dbReference>
<proteinExistence type="inferred from homology"/>
<dbReference type="GO" id="GO:0006072">
    <property type="term" value="P:glycerol-3-phosphate metabolic process"/>
    <property type="evidence" value="ECO:0007669"/>
    <property type="project" value="InterPro"/>
</dbReference>
<keyword evidence="5 11" id="KW-0418">Kinase</keyword>
<evidence type="ECO:0000259" key="14">
    <source>
        <dbReference type="Pfam" id="PF02782"/>
    </source>
</evidence>
<dbReference type="HAMAP" id="MF_00186">
    <property type="entry name" value="Glycerol_kin"/>
    <property type="match status" value="1"/>
</dbReference>
<feature type="binding site" evidence="11">
    <location>
        <position position="308"/>
    </location>
    <ligand>
        <name>ATP</name>
        <dbReference type="ChEBI" id="CHEBI:30616"/>
    </ligand>
</feature>
<feature type="binding site" evidence="11">
    <location>
        <position position="134"/>
    </location>
    <ligand>
        <name>sn-glycerol 3-phosphate</name>
        <dbReference type="ChEBI" id="CHEBI:57597"/>
    </ligand>
</feature>
<keyword evidence="16" id="KW-1185">Reference proteome</keyword>
<dbReference type="InterPro" id="IPR018485">
    <property type="entry name" value="FGGY_C"/>
</dbReference>
<evidence type="ECO:0000256" key="5">
    <source>
        <dbReference type="ARBA" id="ARBA00022777"/>
    </source>
</evidence>
<dbReference type="AlphaFoldDB" id="E0NN05"/>
<gene>
    <name evidence="11 15" type="primary">glpK</name>
    <name evidence="15" type="ORF">HMPREF9225_1544</name>
</gene>
<dbReference type="CDD" id="cd07786">
    <property type="entry name" value="FGGY_EcGK_like"/>
    <property type="match status" value="1"/>
</dbReference>
<dbReference type="PROSITE" id="PS00445">
    <property type="entry name" value="FGGY_KINASES_2"/>
    <property type="match status" value="1"/>
</dbReference>
<evidence type="ECO:0000256" key="8">
    <source>
        <dbReference type="ARBA" id="ARBA00052101"/>
    </source>
</evidence>
<dbReference type="FunFam" id="3.30.420.40:FF:000008">
    <property type="entry name" value="Glycerol kinase"/>
    <property type="match status" value="1"/>
</dbReference>
<feature type="binding site" evidence="11">
    <location>
        <position position="82"/>
    </location>
    <ligand>
        <name>sn-glycerol 3-phosphate</name>
        <dbReference type="ChEBI" id="CHEBI:57597"/>
    </ligand>
</feature>
<feature type="binding site" evidence="11">
    <location>
        <position position="265"/>
    </location>
    <ligand>
        <name>ADP</name>
        <dbReference type="ChEBI" id="CHEBI:456216"/>
    </ligand>
</feature>
<feature type="binding site" evidence="11">
    <location>
        <position position="16"/>
    </location>
    <ligand>
        <name>ADP</name>
        <dbReference type="ChEBI" id="CHEBI:456216"/>
    </ligand>
</feature>
<dbReference type="Gene3D" id="3.30.420.40">
    <property type="match status" value="2"/>
</dbReference>
<dbReference type="PANTHER" id="PTHR10196">
    <property type="entry name" value="SUGAR KINASE"/>
    <property type="match status" value="1"/>
</dbReference>
<dbReference type="NCBIfam" id="NF000756">
    <property type="entry name" value="PRK00047.1"/>
    <property type="match status" value="1"/>
</dbReference>
<feature type="binding site" evidence="11">
    <location>
        <position position="82"/>
    </location>
    <ligand>
        <name>glycerol</name>
        <dbReference type="ChEBI" id="CHEBI:17754"/>
    </ligand>
</feature>
<evidence type="ECO:0000256" key="3">
    <source>
        <dbReference type="ARBA" id="ARBA00022679"/>
    </source>
</evidence>
<dbReference type="eggNOG" id="COG0554">
    <property type="taxonomic scope" value="Bacteria"/>
</dbReference>
<feature type="binding site" evidence="11">
    <location>
        <position position="83"/>
    </location>
    <ligand>
        <name>sn-glycerol 3-phosphate</name>
        <dbReference type="ChEBI" id="CHEBI:57597"/>
    </ligand>
</feature>
<accession>E0NN05</accession>
<dbReference type="InterPro" id="IPR000577">
    <property type="entry name" value="Carb_kinase_FGGY"/>
</dbReference>
<dbReference type="GO" id="GO:0004370">
    <property type="term" value="F:glycerol kinase activity"/>
    <property type="evidence" value="ECO:0007669"/>
    <property type="project" value="UniProtKB-UniRule"/>
</dbReference>
<dbReference type="Pfam" id="PF00370">
    <property type="entry name" value="FGGY_N"/>
    <property type="match status" value="1"/>
</dbReference>
<dbReference type="InterPro" id="IPR043129">
    <property type="entry name" value="ATPase_NBD"/>
</dbReference>
<feature type="domain" description="Carbohydrate kinase FGGY N-terminal" evidence="13">
    <location>
        <begin position="4"/>
        <end position="250"/>
    </location>
</feature>
<comment type="catalytic activity">
    <reaction evidence="8 11">
        <text>glycerol + ATP = sn-glycerol 3-phosphate + ADP + H(+)</text>
        <dbReference type="Rhea" id="RHEA:21644"/>
        <dbReference type="ChEBI" id="CHEBI:15378"/>
        <dbReference type="ChEBI" id="CHEBI:17754"/>
        <dbReference type="ChEBI" id="CHEBI:30616"/>
        <dbReference type="ChEBI" id="CHEBI:57597"/>
        <dbReference type="ChEBI" id="CHEBI:456216"/>
        <dbReference type="EC" id="2.7.1.30"/>
    </reaction>
</comment>
<comment type="pathway">
    <text evidence="1 11">Polyol metabolism; glycerol degradation via glycerol kinase pathway; sn-glycerol 3-phosphate from glycerol: step 1/1.</text>
</comment>
<feature type="binding site" evidence="11">
    <location>
        <position position="12"/>
    </location>
    <ligand>
        <name>sn-glycerol 3-phosphate</name>
        <dbReference type="ChEBI" id="CHEBI:57597"/>
    </ligand>
</feature>
<feature type="binding site" evidence="11">
    <location>
        <position position="312"/>
    </location>
    <ligand>
        <name>ATP</name>
        <dbReference type="ChEBI" id="CHEBI:30616"/>
    </ligand>
</feature>
<evidence type="ECO:0000256" key="12">
    <source>
        <dbReference type="RuleBase" id="RU003733"/>
    </source>
</evidence>
<evidence type="ECO:0000256" key="11">
    <source>
        <dbReference type="HAMAP-Rule" id="MF_00186"/>
    </source>
</evidence>
<evidence type="ECO:0000313" key="16">
    <source>
        <dbReference type="Proteomes" id="UP000003280"/>
    </source>
</evidence>
<dbReference type="InterPro" id="IPR018484">
    <property type="entry name" value="FGGY_N"/>
</dbReference>
<dbReference type="HOGENOM" id="CLU_009281_2_3_9"/>
<evidence type="ECO:0000256" key="7">
    <source>
        <dbReference type="ARBA" id="ARBA00022840"/>
    </source>
</evidence>
<feature type="binding site" evidence="11">
    <location>
        <position position="243"/>
    </location>
    <ligand>
        <name>sn-glycerol 3-phosphate</name>
        <dbReference type="ChEBI" id="CHEBI:57597"/>
    </ligand>
</feature>
<dbReference type="OrthoDB" id="9805576at2"/>
<dbReference type="InterPro" id="IPR005999">
    <property type="entry name" value="Glycerol_kin"/>
</dbReference>
<dbReference type="PIRSF" id="PIRSF000538">
    <property type="entry name" value="GlpK"/>
    <property type="match status" value="1"/>
</dbReference>
<evidence type="ECO:0000256" key="4">
    <source>
        <dbReference type="ARBA" id="ARBA00022741"/>
    </source>
</evidence>
<sequence>MKKYIMAFDAGTTSSRTIIFDKNGEIVSSAQKEFTQYFPKPGYVEHDANEIWSTQLGTAIEAMYKAGISADEIASIGITNQRETTVLWNKKTGEPIYNAIVWQCRRTSSYCDELKANGYEDMIKEKTGLIIDAYFSATKIKWILDNVEGARKLAEDGDLMFGTIDSYLIYRLTDKKVHVTDYSNASRTMIFNINTLKWDDDILELLNIPKNILPEVKNSMEIYGYTNEKIFGQEIPIAAAIGDQQSALFGQLCIDEAEAKNTYGTGAFLLMNTGDKIVRSKNGLLSTIAWSIDGKVNYALEGSIFVAGSSIQWLRDKLRLIDSSEDSEYMAGKVEDTLDCYVVPAFTSLGAPYWNQYARGTVVGITRGTTKYHLIRATLESIAYLSYDVLHAMEEDLGHGLKLLKVDGGASNNNFLMQFQSDILGCEVKRPKVTETTALGACYLAGLAVGFWKDIDDLKNKTESSATFTPNMEEDLRKKKIKRWHKAVETSFDWGLESE</sequence>
<keyword evidence="6 11" id="KW-0319">Glycerol metabolism</keyword>
<evidence type="ECO:0000256" key="1">
    <source>
        <dbReference type="ARBA" id="ARBA00005190"/>
    </source>
</evidence>
<comment type="activity regulation">
    <text evidence="11">Activated by phosphorylation and inhibited by fructose 1,6-bisphosphate (FBP).</text>
</comment>
<dbReference type="NCBIfam" id="TIGR01311">
    <property type="entry name" value="glycerol_kin"/>
    <property type="match status" value="1"/>
</dbReference>
<organism evidence="15 16">
    <name type="scientific">Peptoniphilus duerdenii ATCC BAA-1640</name>
    <dbReference type="NCBI Taxonomy" id="862517"/>
    <lineage>
        <taxon>Bacteria</taxon>
        <taxon>Bacillati</taxon>
        <taxon>Bacillota</taxon>
        <taxon>Tissierellia</taxon>
        <taxon>Tissierellales</taxon>
        <taxon>Peptoniphilaceae</taxon>
        <taxon>Peptoniphilus</taxon>
    </lineage>
</organism>
<comment type="similarity">
    <text evidence="2 11 12">Belongs to the FGGY kinase family.</text>
</comment>
<keyword evidence="4 11" id="KW-0547">Nucleotide-binding</keyword>
<dbReference type="InterPro" id="IPR018483">
    <property type="entry name" value="Carb_kinase_FGGY_CS"/>
</dbReference>
<feature type="binding site" evidence="11">
    <location>
        <position position="243"/>
    </location>
    <ligand>
        <name>glycerol</name>
        <dbReference type="ChEBI" id="CHEBI:17754"/>
    </ligand>
</feature>
<dbReference type="RefSeq" id="WP_008902319.1">
    <property type="nucleotide sequence ID" value="NZ_GL397071.1"/>
</dbReference>